<reference evidence="3" key="1">
    <citation type="submission" date="2020-02" db="EMBL/GenBank/DDBJ databases">
        <authorList>
            <person name="Meier V. D."/>
        </authorList>
    </citation>
    <scope>NUCLEOTIDE SEQUENCE</scope>
    <source>
        <strain evidence="3">AVDCRST_MAG86</strain>
    </source>
</reference>
<evidence type="ECO:0000256" key="1">
    <source>
        <dbReference type="SAM" id="SignalP"/>
    </source>
</evidence>
<feature type="chain" id="PRO_5026778970" description="FAS1 domain-containing protein" evidence="1">
    <location>
        <begin position="21"/>
        <end position="119"/>
    </location>
</feature>
<dbReference type="PROSITE" id="PS51257">
    <property type="entry name" value="PROKAR_LIPOPROTEIN"/>
    <property type="match status" value="1"/>
</dbReference>
<dbReference type="AlphaFoldDB" id="A0A6J4UZA6"/>
<accession>A0A6J4UZA6</accession>
<dbReference type="PANTHER" id="PTHR10900:SF77">
    <property type="entry name" value="FI19380P1"/>
    <property type="match status" value="1"/>
</dbReference>
<dbReference type="PROSITE" id="PS50213">
    <property type="entry name" value="FAS1"/>
    <property type="match status" value="1"/>
</dbReference>
<dbReference type="InterPro" id="IPR000782">
    <property type="entry name" value="FAS1_domain"/>
</dbReference>
<keyword evidence="1" id="KW-0732">Signal</keyword>
<feature type="domain" description="FAS1" evidence="2">
    <location>
        <begin position="30"/>
        <end position="119"/>
    </location>
</feature>
<sequence>MRRTFAFTLLVLAVVLASCRQDPVTPPTPDTTTVTEVLTEEGFTTLASAITAAGLNETLVGDGPFTLFAPTDEAFEALPDGALDALLADPEALAEVLEYHMLPVEANAANLTPSFRTTV</sequence>
<dbReference type="Gene3D" id="2.30.180.10">
    <property type="entry name" value="FAS1 domain"/>
    <property type="match status" value="1"/>
</dbReference>
<dbReference type="EMBL" id="CADCWP010000050">
    <property type="protein sequence ID" value="CAA9562262.1"/>
    <property type="molecule type" value="Genomic_DNA"/>
</dbReference>
<dbReference type="InterPro" id="IPR036378">
    <property type="entry name" value="FAS1_dom_sf"/>
</dbReference>
<proteinExistence type="predicted"/>
<organism evidence="3">
    <name type="scientific">uncultured Truepera sp</name>
    <dbReference type="NCBI Taxonomy" id="543023"/>
    <lineage>
        <taxon>Bacteria</taxon>
        <taxon>Thermotogati</taxon>
        <taxon>Deinococcota</taxon>
        <taxon>Deinococci</taxon>
        <taxon>Trueperales</taxon>
        <taxon>Trueperaceae</taxon>
        <taxon>Truepera</taxon>
        <taxon>environmental samples</taxon>
    </lineage>
</organism>
<protein>
    <recommendedName>
        <fullName evidence="2">FAS1 domain-containing protein</fullName>
    </recommendedName>
</protein>
<gene>
    <name evidence="3" type="ORF">AVDCRST_MAG86-736</name>
</gene>
<dbReference type="Pfam" id="PF02469">
    <property type="entry name" value="Fasciclin"/>
    <property type="match status" value="1"/>
</dbReference>
<name>A0A6J4UZA6_9DEIN</name>
<feature type="signal peptide" evidence="1">
    <location>
        <begin position="1"/>
        <end position="20"/>
    </location>
</feature>
<evidence type="ECO:0000313" key="3">
    <source>
        <dbReference type="EMBL" id="CAA9562262.1"/>
    </source>
</evidence>
<evidence type="ECO:0000259" key="2">
    <source>
        <dbReference type="PROSITE" id="PS50213"/>
    </source>
</evidence>
<dbReference type="SUPFAM" id="SSF82153">
    <property type="entry name" value="FAS1 domain"/>
    <property type="match status" value="1"/>
</dbReference>
<dbReference type="PANTHER" id="PTHR10900">
    <property type="entry name" value="PERIOSTIN-RELATED"/>
    <property type="match status" value="1"/>
</dbReference>
<dbReference type="InterPro" id="IPR050904">
    <property type="entry name" value="Adhesion/Biosynth-related"/>
</dbReference>